<evidence type="ECO:0000313" key="2">
    <source>
        <dbReference type="EMBL" id="ESO06589.1"/>
    </source>
</evidence>
<keyword evidence="4" id="KW-1185">Reference proteome</keyword>
<name>T1EQP9_HELRO</name>
<dbReference type="EMBL" id="KB096324">
    <property type="protein sequence ID" value="ESO06589.1"/>
    <property type="molecule type" value="Genomic_DNA"/>
</dbReference>
<evidence type="ECO:0000313" key="4">
    <source>
        <dbReference type="Proteomes" id="UP000015101"/>
    </source>
</evidence>
<feature type="compositionally biased region" description="Basic and acidic residues" evidence="1">
    <location>
        <begin position="1"/>
        <end position="18"/>
    </location>
</feature>
<reference evidence="4" key="1">
    <citation type="submission" date="2012-12" db="EMBL/GenBank/DDBJ databases">
        <authorList>
            <person name="Hellsten U."/>
            <person name="Grimwood J."/>
            <person name="Chapman J.A."/>
            <person name="Shapiro H."/>
            <person name="Aerts A."/>
            <person name="Otillar R.P."/>
            <person name="Terry A.Y."/>
            <person name="Boore J.L."/>
            <person name="Simakov O."/>
            <person name="Marletaz F."/>
            <person name="Cho S.-J."/>
            <person name="Edsinger-Gonzales E."/>
            <person name="Havlak P."/>
            <person name="Kuo D.-H."/>
            <person name="Larsson T."/>
            <person name="Lv J."/>
            <person name="Arendt D."/>
            <person name="Savage R."/>
            <person name="Osoegawa K."/>
            <person name="de Jong P."/>
            <person name="Lindberg D.R."/>
            <person name="Seaver E.C."/>
            <person name="Weisblat D.A."/>
            <person name="Putnam N.H."/>
            <person name="Grigoriev I.V."/>
            <person name="Rokhsar D.S."/>
        </authorList>
    </citation>
    <scope>NUCLEOTIDE SEQUENCE</scope>
</reference>
<dbReference type="RefSeq" id="XP_009015957.1">
    <property type="nucleotide sequence ID" value="XM_009017709.1"/>
</dbReference>
<organism evidence="3 4">
    <name type="scientific">Helobdella robusta</name>
    <name type="common">Californian leech</name>
    <dbReference type="NCBI Taxonomy" id="6412"/>
    <lineage>
        <taxon>Eukaryota</taxon>
        <taxon>Metazoa</taxon>
        <taxon>Spiralia</taxon>
        <taxon>Lophotrochozoa</taxon>
        <taxon>Annelida</taxon>
        <taxon>Clitellata</taxon>
        <taxon>Hirudinea</taxon>
        <taxon>Rhynchobdellida</taxon>
        <taxon>Glossiphoniidae</taxon>
        <taxon>Helobdella</taxon>
    </lineage>
</organism>
<dbReference type="InParanoid" id="T1EQP9"/>
<dbReference type="AlphaFoldDB" id="T1EQP9"/>
<evidence type="ECO:0000256" key="1">
    <source>
        <dbReference type="SAM" id="MobiDB-lite"/>
    </source>
</evidence>
<feature type="region of interest" description="Disordered" evidence="1">
    <location>
        <begin position="62"/>
        <end position="82"/>
    </location>
</feature>
<evidence type="ECO:0000313" key="3">
    <source>
        <dbReference type="EnsemblMetazoa" id="HelroP160776"/>
    </source>
</evidence>
<protein>
    <submittedName>
        <fullName evidence="2 3">Uncharacterized protein</fullName>
    </submittedName>
</protein>
<dbReference type="GeneID" id="20198899"/>
<dbReference type="Proteomes" id="UP000015101">
    <property type="component" value="Unassembled WGS sequence"/>
</dbReference>
<dbReference type="EMBL" id="AMQM01000654">
    <property type="status" value="NOT_ANNOTATED_CDS"/>
    <property type="molecule type" value="Genomic_DNA"/>
</dbReference>
<dbReference type="KEGG" id="hro:HELRODRAFT_160776"/>
<proteinExistence type="predicted"/>
<reference evidence="3" key="3">
    <citation type="submission" date="2015-06" db="UniProtKB">
        <authorList>
            <consortium name="EnsemblMetazoa"/>
        </authorList>
    </citation>
    <scope>IDENTIFICATION</scope>
</reference>
<accession>T1EQP9</accession>
<feature type="region of interest" description="Disordered" evidence="1">
    <location>
        <begin position="1"/>
        <end position="25"/>
    </location>
</feature>
<dbReference type="HOGENOM" id="CLU_2212754_0_0_1"/>
<sequence>MQEHEGFEKPKHEHTDEIKEQEDENDIRVKQMLKVCQVKTEKKEKQPQGTFTISLAKFKNKSRKMSGRIEKSRAKSPPGSTMWRIGYENEKVTKCGKYELKCVCFPN</sequence>
<reference evidence="2 4" key="2">
    <citation type="journal article" date="2013" name="Nature">
        <title>Insights into bilaterian evolution from three spiralian genomes.</title>
        <authorList>
            <person name="Simakov O."/>
            <person name="Marletaz F."/>
            <person name="Cho S.J."/>
            <person name="Edsinger-Gonzales E."/>
            <person name="Havlak P."/>
            <person name="Hellsten U."/>
            <person name="Kuo D.H."/>
            <person name="Larsson T."/>
            <person name="Lv J."/>
            <person name="Arendt D."/>
            <person name="Savage R."/>
            <person name="Osoegawa K."/>
            <person name="de Jong P."/>
            <person name="Grimwood J."/>
            <person name="Chapman J.A."/>
            <person name="Shapiro H."/>
            <person name="Aerts A."/>
            <person name="Otillar R.P."/>
            <person name="Terry A.Y."/>
            <person name="Boore J.L."/>
            <person name="Grigoriev I.V."/>
            <person name="Lindberg D.R."/>
            <person name="Seaver E.C."/>
            <person name="Weisblat D.A."/>
            <person name="Putnam N.H."/>
            <person name="Rokhsar D.S."/>
        </authorList>
    </citation>
    <scope>NUCLEOTIDE SEQUENCE</scope>
</reference>
<gene>
    <name evidence="3" type="primary">20198899</name>
    <name evidence="2" type="ORF">HELRODRAFT_160776</name>
</gene>
<dbReference type="CTD" id="20198899"/>
<dbReference type="EnsemblMetazoa" id="HelroT160776">
    <property type="protein sequence ID" value="HelroP160776"/>
    <property type="gene ID" value="HelroG160776"/>
</dbReference>